<evidence type="ECO:0008006" key="2">
    <source>
        <dbReference type="Google" id="ProtNLM"/>
    </source>
</evidence>
<protein>
    <recommendedName>
        <fullName evidence="2">NAD-specific glutamate dehydrogenase</fullName>
    </recommendedName>
</protein>
<dbReference type="EMBL" id="BK015687">
    <property type="protein sequence ID" value="DAE19816.1"/>
    <property type="molecule type" value="Genomic_DNA"/>
</dbReference>
<evidence type="ECO:0000313" key="1">
    <source>
        <dbReference type="EMBL" id="DAE19816.1"/>
    </source>
</evidence>
<proteinExistence type="predicted"/>
<accession>A0A8S5QL55</accession>
<organism evidence="1">
    <name type="scientific">Myoviridae sp. ct7eg16</name>
    <dbReference type="NCBI Taxonomy" id="2826619"/>
    <lineage>
        <taxon>Viruses</taxon>
        <taxon>Duplodnaviria</taxon>
        <taxon>Heunggongvirae</taxon>
        <taxon>Uroviricota</taxon>
        <taxon>Caudoviricetes</taxon>
    </lineage>
</organism>
<sequence length="611" mass="65395">MTWQAWICAMITRSSRTSPVGSGVISPAVTVCDWSRSRPTRKTAFRTHLSRVWSSKRDAPGSDRSSRRSAIRSLSSTLQALQTALERVDHRAAFLCVHVAFEGLRIGLLVDPGDGVGGGELAQVHRFRVLVGLWRGERFLLLFVGHGQAAILERRLDLLGEAFHLDYLAGLEFQPGVGDHQNAGTDVLDSIHLTSPPGLRNQFDLGHDVRAGNALADFGPHQPAGLEAGLLIDGLRLQVFAHRHLSDLFIRDDDDLVQRHGGGQQNAAGAVVLDDTLLAQLELGLGIEVPAAHVVEPAAAHDDVLHRQLQVLDDRDGFVQRLFGEQVAGDLDGVGRRDGRGEHRDGAAVHLLADGVGGAGLDIHQRADVAVLEDGHVHHRIGVDAISWELDFVLAHLLLLGVAVLADPVGLDGRFLLVNRTFALGQRVLGEQQRGDLLALDLLFDGRGNGGGKRPHAFGRLESLAHEPRHGFHVLLGVDLQLIGFHVRWLLGLDEQAKFEDAALYGNGVGDHVLSGRDAVGQATVRRNFQVVSGDDGPFEDVGLVDAAIAVDTGHFATGVVLDQDAEGALGGIGVDGEQVVADHADHLAELTVALDVAVAIGEAAVTRIDE</sequence>
<reference evidence="1" key="1">
    <citation type="journal article" date="2021" name="Proc. Natl. Acad. Sci. U.S.A.">
        <title>A Catalog of Tens of Thousands of Viruses from Human Metagenomes Reveals Hidden Associations with Chronic Diseases.</title>
        <authorList>
            <person name="Tisza M.J."/>
            <person name="Buck C.B."/>
        </authorList>
    </citation>
    <scope>NUCLEOTIDE SEQUENCE</scope>
    <source>
        <strain evidence="1">Ct7eg16</strain>
    </source>
</reference>
<name>A0A8S5QL55_9CAUD</name>